<evidence type="ECO:0000313" key="1">
    <source>
        <dbReference type="EMBL" id="KAH3739754.1"/>
    </source>
</evidence>
<proteinExistence type="predicted"/>
<organism evidence="1 2">
    <name type="scientific">Dreissena polymorpha</name>
    <name type="common">Zebra mussel</name>
    <name type="synonym">Mytilus polymorpha</name>
    <dbReference type="NCBI Taxonomy" id="45954"/>
    <lineage>
        <taxon>Eukaryota</taxon>
        <taxon>Metazoa</taxon>
        <taxon>Spiralia</taxon>
        <taxon>Lophotrochozoa</taxon>
        <taxon>Mollusca</taxon>
        <taxon>Bivalvia</taxon>
        <taxon>Autobranchia</taxon>
        <taxon>Heteroconchia</taxon>
        <taxon>Euheterodonta</taxon>
        <taxon>Imparidentia</taxon>
        <taxon>Neoheterodontei</taxon>
        <taxon>Myida</taxon>
        <taxon>Dreissenoidea</taxon>
        <taxon>Dreissenidae</taxon>
        <taxon>Dreissena</taxon>
    </lineage>
</organism>
<reference evidence="1" key="1">
    <citation type="journal article" date="2019" name="bioRxiv">
        <title>The Genome of the Zebra Mussel, Dreissena polymorpha: A Resource for Invasive Species Research.</title>
        <authorList>
            <person name="McCartney M.A."/>
            <person name="Auch B."/>
            <person name="Kono T."/>
            <person name="Mallez S."/>
            <person name="Zhang Y."/>
            <person name="Obille A."/>
            <person name="Becker A."/>
            <person name="Abrahante J.E."/>
            <person name="Garbe J."/>
            <person name="Badalamenti J.P."/>
            <person name="Herman A."/>
            <person name="Mangelson H."/>
            <person name="Liachko I."/>
            <person name="Sullivan S."/>
            <person name="Sone E.D."/>
            <person name="Koren S."/>
            <person name="Silverstein K.A.T."/>
            <person name="Beckman K.B."/>
            <person name="Gohl D.M."/>
        </authorList>
    </citation>
    <scope>NUCLEOTIDE SEQUENCE</scope>
    <source>
        <strain evidence="1">Duluth1</strain>
        <tissue evidence="1">Whole animal</tissue>
    </source>
</reference>
<keyword evidence="2" id="KW-1185">Reference proteome</keyword>
<sequence length="82" mass="8998">MSEPVFRLRFAAGGHPRLLSSKQAGALFYLTTKQAFQLCADLRAAEHVDGEVEGGVEVGNQLNNVVQEQKEMLVVRGCDRIP</sequence>
<comment type="caution">
    <text evidence="1">The sequence shown here is derived from an EMBL/GenBank/DDBJ whole genome shotgun (WGS) entry which is preliminary data.</text>
</comment>
<gene>
    <name evidence="1" type="ORF">DPMN_046441</name>
</gene>
<dbReference type="Proteomes" id="UP000828390">
    <property type="component" value="Unassembled WGS sequence"/>
</dbReference>
<name>A0A9D4D7U8_DREPO</name>
<reference evidence="1" key="2">
    <citation type="submission" date="2020-11" db="EMBL/GenBank/DDBJ databases">
        <authorList>
            <person name="McCartney M.A."/>
            <person name="Auch B."/>
            <person name="Kono T."/>
            <person name="Mallez S."/>
            <person name="Becker A."/>
            <person name="Gohl D.M."/>
            <person name="Silverstein K.A.T."/>
            <person name="Koren S."/>
            <person name="Bechman K.B."/>
            <person name="Herman A."/>
            <person name="Abrahante J.E."/>
            <person name="Garbe J."/>
        </authorList>
    </citation>
    <scope>NUCLEOTIDE SEQUENCE</scope>
    <source>
        <strain evidence="1">Duluth1</strain>
        <tissue evidence="1">Whole animal</tissue>
    </source>
</reference>
<dbReference type="AlphaFoldDB" id="A0A9D4D7U8"/>
<dbReference type="EMBL" id="JAIWYP010000011">
    <property type="protein sequence ID" value="KAH3739754.1"/>
    <property type="molecule type" value="Genomic_DNA"/>
</dbReference>
<evidence type="ECO:0000313" key="2">
    <source>
        <dbReference type="Proteomes" id="UP000828390"/>
    </source>
</evidence>
<accession>A0A9D4D7U8</accession>
<protein>
    <submittedName>
        <fullName evidence="1">Uncharacterized protein</fullName>
    </submittedName>
</protein>